<dbReference type="SUPFAM" id="SSF53756">
    <property type="entry name" value="UDP-Glycosyltransferase/glycogen phosphorylase"/>
    <property type="match status" value="1"/>
</dbReference>
<protein>
    <submittedName>
        <fullName evidence="3">Glycosyl transferase family 1</fullName>
    </submittedName>
</protein>
<feature type="domain" description="Glycosyltransferase subfamily 4-like N-terminal" evidence="2">
    <location>
        <begin position="13"/>
        <end position="168"/>
    </location>
</feature>
<dbReference type="GO" id="GO:0016757">
    <property type="term" value="F:glycosyltransferase activity"/>
    <property type="evidence" value="ECO:0007669"/>
    <property type="project" value="InterPro"/>
</dbReference>
<dbReference type="Pfam" id="PF00534">
    <property type="entry name" value="Glycos_transf_1"/>
    <property type="match status" value="1"/>
</dbReference>
<dbReference type="CDD" id="cd03811">
    <property type="entry name" value="GT4_GT28_WabH-like"/>
    <property type="match status" value="1"/>
</dbReference>
<dbReference type="InterPro" id="IPR001296">
    <property type="entry name" value="Glyco_trans_1"/>
</dbReference>
<dbReference type="RefSeq" id="WP_146946851.1">
    <property type="nucleotide sequence ID" value="NZ_BJYV01000001.1"/>
</dbReference>
<dbReference type="Proteomes" id="UP000321301">
    <property type="component" value="Unassembled WGS sequence"/>
</dbReference>
<gene>
    <name evidence="3" type="ORF">CQA01_00690</name>
</gene>
<keyword evidence="3" id="KW-0808">Transferase</keyword>
<evidence type="ECO:0000313" key="3">
    <source>
        <dbReference type="EMBL" id="GEO19535.1"/>
    </source>
</evidence>
<dbReference type="InterPro" id="IPR028098">
    <property type="entry name" value="Glyco_trans_4-like_N"/>
</dbReference>
<organism evidence="3 4">
    <name type="scientific">Cyclobacterium qasimii</name>
    <dbReference type="NCBI Taxonomy" id="1350429"/>
    <lineage>
        <taxon>Bacteria</taxon>
        <taxon>Pseudomonadati</taxon>
        <taxon>Bacteroidota</taxon>
        <taxon>Cytophagia</taxon>
        <taxon>Cytophagales</taxon>
        <taxon>Cyclobacteriaceae</taxon>
        <taxon>Cyclobacterium</taxon>
    </lineage>
</organism>
<dbReference type="Pfam" id="PF13439">
    <property type="entry name" value="Glyco_transf_4"/>
    <property type="match status" value="1"/>
</dbReference>
<feature type="domain" description="Glycosyl transferase family 1" evidence="1">
    <location>
        <begin position="182"/>
        <end position="347"/>
    </location>
</feature>
<dbReference type="Gene3D" id="3.40.50.2000">
    <property type="entry name" value="Glycogen Phosphorylase B"/>
    <property type="match status" value="2"/>
</dbReference>
<reference evidence="3 4" key="1">
    <citation type="submission" date="2019-07" db="EMBL/GenBank/DDBJ databases">
        <title>Whole genome shotgun sequence of Cyclobacterium qasimii NBRC 106168.</title>
        <authorList>
            <person name="Hosoyama A."/>
            <person name="Uohara A."/>
            <person name="Ohji S."/>
            <person name="Ichikawa N."/>
        </authorList>
    </citation>
    <scope>NUCLEOTIDE SEQUENCE [LARGE SCALE GENOMIC DNA]</scope>
    <source>
        <strain evidence="3 4">NBRC 106168</strain>
    </source>
</reference>
<dbReference type="EMBL" id="BJYV01000001">
    <property type="protein sequence ID" value="GEO19535.1"/>
    <property type="molecule type" value="Genomic_DNA"/>
</dbReference>
<evidence type="ECO:0000259" key="1">
    <source>
        <dbReference type="Pfam" id="PF00534"/>
    </source>
</evidence>
<keyword evidence="4" id="KW-1185">Reference proteome</keyword>
<dbReference type="AlphaFoldDB" id="A0A512C5P9"/>
<proteinExistence type="predicted"/>
<sequence length="378" mass="42832">MKICRIVSQLNFGGVEQRLKLTSSFFIDNTDHELIILVLGNGGKVCREIEFMGIYVKVLNEKVKIPNVKLISKICKFLRFHNPDVIHTSGAEANFHGLFAGFLVQIPVRIGEEIGFPNHGFIFRKIFKFTYISSHQVIAISKAVAKRLIELKEVNNKKITLIYNPVSISNYDKDLINEDLSSKFLLKPLNSTIFVTTCRLVPIKNIQLLIQVFHKFLNVQGNGNSVLWIIGEGPERDELVKLAEQYEISEKVVFFGFIKNVIPFLMKSDIFILPSLSEGFSISLVEAMLCGLPVISTQIGGPSEIITSEKNGFLFDPKDGSQLLFLMQLVCHMTQENKDRLKKNAIERGSDFTVSKYGNSLLKLYFKLHPCPVKQKKF</sequence>
<dbReference type="PANTHER" id="PTHR12526">
    <property type="entry name" value="GLYCOSYLTRANSFERASE"/>
    <property type="match status" value="1"/>
</dbReference>
<dbReference type="PANTHER" id="PTHR12526:SF630">
    <property type="entry name" value="GLYCOSYLTRANSFERASE"/>
    <property type="match status" value="1"/>
</dbReference>
<accession>A0A512C5P9</accession>
<name>A0A512C5P9_9BACT</name>
<comment type="caution">
    <text evidence="3">The sequence shown here is derived from an EMBL/GenBank/DDBJ whole genome shotgun (WGS) entry which is preliminary data.</text>
</comment>
<evidence type="ECO:0000259" key="2">
    <source>
        <dbReference type="Pfam" id="PF13439"/>
    </source>
</evidence>
<evidence type="ECO:0000313" key="4">
    <source>
        <dbReference type="Proteomes" id="UP000321301"/>
    </source>
</evidence>